<dbReference type="Pfam" id="PF13505">
    <property type="entry name" value="OMP_b-brl"/>
    <property type="match status" value="1"/>
</dbReference>
<gene>
    <name evidence="7" type="ORF">SAMN04488005_0669</name>
</gene>
<evidence type="ECO:0000313" key="7">
    <source>
        <dbReference type="EMBL" id="SFR34540.1"/>
    </source>
</evidence>
<dbReference type="PANTHER" id="PTHR34001:SF3">
    <property type="entry name" value="BLL7405 PROTEIN"/>
    <property type="match status" value="1"/>
</dbReference>
<keyword evidence="3" id="KW-0472">Membrane</keyword>
<feature type="chain" id="PRO_5011619178" evidence="5">
    <location>
        <begin position="24"/>
        <end position="212"/>
    </location>
</feature>
<dbReference type="Proteomes" id="UP000199478">
    <property type="component" value="Unassembled WGS sequence"/>
</dbReference>
<evidence type="ECO:0000256" key="2">
    <source>
        <dbReference type="ARBA" id="ARBA00022729"/>
    </source>
</evidence>
<comment type="subcellular location">
    <subcellularLocation>
        <location evidence="1">Membrane</location>
    </subcellularLocation>
</comment>
<sequence length="212" mass="22619">MSMSKLSLSAIALATSLAGGAFAETADFTGYSIGGSIGYGDFVSNDGSSFSGDDIEGDTQAATLGLQVGYNYALQNDWIIGAQLGVQFLGDVDNDGFSQKNAFEIDDTEIFNVRGIVGKAFTPDIFAYAAVGYESWEVDYTEFNSSGPDIPGSERLTGASIGIGAEYLLFDHQTIGAEVKYTEFESSESYGFDANSIAPDITQLIVSYNYRF</sequence>
<evidence type="ECO:0000259" key="6">
    <source>
        <dbReference type="Pfam" id="PF13505"/>
    </source>
</evidence>
<reference evidence="8" key="1">
    <citation type="submission" date="2016-10" db="EMBL/GenBank/DDBJ databases">
        <authorList>
            <person name="Varghese N."/>
            <person name="Submissions S."/>
        </authorList>
    </citation>
    <scope>NUCLEOTIDE SEQUENCE [LARGE SCALE GENOMIC DNA]</scope>
    <source>
        <strain evidence="8">DSM 26879</strain>
    </source>
</reference>
<dbReference type="PANTHER" id="PTHR34001">
    <property type="entry name" value="BLL7405 PROTEIN"/>
    <property type="match status" value="1"/>
</dbReference>
<evidence type="ECO:0000256" key="3">
    <source>
        <dbReference type="ARBA" id="ARBA00023136"/>
    </source>
</evidence>
<dbReference type="EMBL" id="FOYP01000001">
    <property type="protein sequence ID" value="SFR34540.1"/>
    <property type="molecule type" value="Genomic_DNA"/>
</dbReference>
<keyword evidence="2 5" id="KW-0732">Signal</keyword>
<evidence type="ECO:0000313" key="8">
    <source>
        <dbReference type="Proteomes" id="UP000199478"/>
    </source>
</evidence>
<organism evidence="7 8">
    <name type="scientific">Yoonia tamlensis</name>
    <dbReference type="NCBI Taxonomy" id="390270"/>
    <lineage>
        <taxon>Bacteria</taxon>
        <taxon>Pseudomonadati</taxon>
        <taxon>Pseudomonadota</taxon>
        <taxon>Alphaproteobacteria</taxon>
        <taxon>Rhodobacterales</taxon>
        <taxon>Paracoccaceae</taxon>
        <taxon>Yoonia</taxon>
    </lineage>
</organism>
<dbReference type="AlphaFoldDB" id="A0A1I6FXB8"/>
<dbReference type="OrthoDB" id="268975at2"/>
<dbReference type="Gene3D" id="2.40.160.20">
    <property type="match status" value="1"/>
</dbReference>
<feature type="domain" description="Outer membrane protein beta-barrel" evidence="6">
    <location>
        <begin position="10"/>
        <end position="212"/>
    </location>
</feature>
<dbReference type="STRING" id="390270.SAMN04488005_0669"/>
<accession>A0A1I6FXB8</accession>
<comment type="similarity">
    <text evidence="4">Belongs to the Omp25/RopB family.</text>
</comment>
<evidence type="ECO:0000256" key="1">
    <source>
        <dbReference type="ARBA" id="ARBA00004370"/>
    </source>
</evidence>
<proteinExistence type="inferred from homology"/>
<keyword evidence="8" id="KW-1185">Reference proteome</keyword>
<dbReference type="InterPro" id="IPR011250">
    <property type="entry name" value="OMP/PagP_B-barrel"/>
</dbReference>
<evidence type="ECO:0000256" key="4">
    <source>
        <dbReference type="ARBA" id="ARBA00038306"/>
    </source>
</evidence>
<dbReference type="GO" id="GO:0016020">
    <property type="term" value="C:membrane"/>
    <property type="evidence" value="ECO:0007669"/>
    <property type="project" value="UniProtKB-SubCell"/>
</dbReference>
<dbReference type="InterPro" id="IPR027385">
    <property type="entry name" value="Beta-barrel_OMP"/>
</dbReference>
<evidence type="ECO:0000256" key="5">
    <source>
        <dbReference type="SAM" id="SignalP"/>
    </source>
</evidence>
<name>A0A1I6FXB8_9RHOB</name>
<feature type="signal peptide" evidence="5">
    <location>
        <begin position="1"/>
        <end position="23"/>
    </location>
</feature>
<dbReference type="InterPro" id="IPR051692">
    <property type="entry name" value="OMP-like"/>
</dbReference>
<protein>
    <submittedName>
        <fullName evidence="7">Outer membrane autotransporter barrel domain-containing protein</fullName>
    </submittedName>
</protein>
<dbReference type="SUPFAM" id="SSF56925">
    <property type="entry name" value="OMPA-like"/>
    <property type="match status" value="1"/>
</dbReference>